<dbReference type="EMBL" id="BPQO01000004">
    <property type="protein sequence ID" value="GJD87715.1"/>
    <property type="molecule type" value="Genomic_DNA"/>
</dbReference>
<comment type="caution">
    <text evidence="1">The sequence shown here is derived from an EMBL/GenBank/DDBJ whole genome shotgun (WGS) entry which is preliminary data.</text>
</comment>
<evidence type="ECO:0000313" key="1">
    <source>
        <dbReference type="EMBL" id="GJD87715.1"/>
    </source>
</evidence>
<proteinExistence type="predicted"/>
<gene>
    <name evidence="1" type="ORF">BHAOGJBA_1220</name>
</gene>
<name>A0AAV4ZI71_9HYPH</name>
<dbReference type="AlphaFoldDB" id="A0AAV4ZI71"/>
<protein>
    <recommendedName>
        <fullName evidence="3">CheW-like domain-containing protein</fullName>
    </recommendedName>
</protein>
<reference evidence="1" key="1">
    <citation type="journal article" date="2016" name="Front. Microbiol.">
        <title>Genome Sequence of the Piezophilic, Mesophilic Sulfate-Reducing Bacterium Desulfovibrio indicus J2T.</title>
        <authorList>
            <person name="Cao J."/>
            <person name="Maignien L."/>
            <person name="Shao Z."/>
            <person name="Alain K."/>
            <person name="Jebbar M."/>
        </authorList>
    </citation>
    <scope>NUCLEOTIDE SEQUENCE</scope>
    <source>
        <strain evidence="1">DSM 16372</strain>
    </source>
</reference>
<reference evidence="1" key="2">
    <citation type="submission" date="2021-08" db="EMBL/GenBank/DDBJ databases">
        <authorList>
            <person name="Tani A."/>
            <person name="Ola A."/>
            <person name="Ogura Y."/>
            <person name="Katsura K."/>
            <person name="Hayashi T."/>
        </authorList>
    </citation>
    <scope>NUCLEOTIDE SEQUENCE</scope>
    <source>
        <strain evidence="1">DSM 16372</strain>
    </source>
</reference>
<organism evidence="1 2">
    <name type="scientific">Methylobacterium hispanicum</name>
    <dbReference type="NCBI Taxonomy" id="270350"/>
    <lineage>
        <taxon>Bacteria</taxon>
        <taxon>Pseudomonadati</taxon>
        <taxon>Pseudomonadota</taxon>
        <taxon>Alphaproteobacteria</taxon>
        <taxon>Hyphomicrobiales</taxon>
        <taxon>Methylobacteriaceae</taxon>
        <taxon>Methylobacterium</taxon>
    </lineage>
</organism>
<dbReference type="Proteomes" id="UP001055247">
    <property type="component" value="Unassembled WGS sequence"/>
</dbReference>
<evidence type="ECO:0008006" key="3">
    <source>
        <dbReference type="Google" id="ProtNLM"/>
    </source>
</evidence>
<keyword evidence="2" id="KW-1185">Reference proteome</keyword>
<accession>A0AAV4ZI71</accession>
<sequence length="174" mass="17925">MTTGFLLVLEFGEASQLVPGWPEERLLVAKVGEHDEILSVEALCEIDLAVGLRGPLPPAVHPSRDGSRTVGLAFAREAAIVAAAVSAARSTLARLDDPASVPTSAPPGLPIDERAARASGMTEGSLLRLVAGPEGGLILVPASEGPPRRRIPWMLRDVAMAAALLGAFAAGLLA</sequence>
<dbReference type="RefSeq" id="WP_238229711.1">
    <property type="nucleotide sequence ID" value="NZ_BPQO01000004.1"/>
</dbReference>
<evidence type="ECO:0000313" key="2">
    <source>
        <dbReference type="Proteomes" id="UP001055247"/>
    </source>
</evidence>